<name>A0A7L7LCM8_9BACT</name>
<keyword evidence="3" id="KW-1185">Reference proteome</keyword>
<dbReference type="AlphaFoldDB" id="A0A7L7LCM8"/>
<dbReference type="EMBL" id="CP055153">
    <property type="protein sequence ID" value="QMU30129.1"/>
    <property type="molecule type" value="Genomic_DNA"/>
</dbReference>
<dbReference type="KEGG" id="add:HUW48_19785"/>
<dbReference type="Proteomes" id="UP000514509">
    <property type="component" value="Chromosome"/>
</dbReference>
<evidence type="ECO:0000313" key="3">
    <source>
        <dbReference type="Proteomes" id="UP000514509"/>
    </source>
</evidence>
<dbReference type="RefSeq" id="WP_182412586.1">
    <property type="nucleotide sequence ID" value="NZ_CP055153.1"/>
</dbReference>
<protein>
    <submittedName>
        <fullName evidence="2">Uncharacterized protein</fullName>
    </submittedName>
</protein>
<accession>A0A7L7LCM8</accession>
<sequence length="351" mass="41748">MKKYIDDKGLEVIEYNFVDYLNGDIGCWIKANKKWIEKDISYAYLPMDELNKIKAQAEKYYWEKVNYLFKEFKDYFIVRWNRSGNPERLLMKEIANYEMLLFNEKLPLPSIVTNLTGPDLLGPSYMRLIIWQPYVPVGFFQRFVLGKDKIKTRYENVYTTMDISDIREKYNRIVEQGLKDYSRTNSPKCYIQSNDCQYIQVEAINLYYHWLNNFNNKKNVSDGQQTPTIQNLKQNNNIESDLSKPTLPQIALLCIYKKRPLNDNNASLIAKEYGQNSGEKLMRHYVEYETENDRTALGISKMGRSDRVKLKDIKQVIKILEFEKACSKQARKDLEKLEDNKNQYKKNRDYF</sequence>
<keyword evidence="1" id="KW-0175">Coiled coil</keyword>
<proteinExistence type="predicted"/>
<gene>
    <name evidence="2" type="ORF">HUW48_19785</name>
</gene>
<evidence type="ECO:0000256" key="1">
    <source>
        <dbReference type="SAM" id="Coils"/>
    </source>
</evidence>
<reference evidence="2 3" key="1">
    <citation type="submission" date="2020-08" db="EMBL/GenBank/DDBJ databases">
        <title>Adhaeribacter dokdonensis sp. nov., isolated from the rhizosphere of Elymus tsukushiensis, a plant native to the Dokdo Islands, Republic of Korea.</title>
        <authorList>
            <person name="Ghim S.Y."/>
        </authorList>
    </citation>
    <scope>NUCLEOTIDE SEQUENCE [LARGE SCALE GENOMIC DNA]</scope>
    <source>
        <strain evidence="2 3">KUDC8001</strain>
    </source>
</reference>
<feature type="coiled-coil region" evidence="1">
    <location>
        <begin position="320"/>
        <end position="347"/>
    </location>
</feature>
<organism evidence="2 3">
    <name type="scientific">Adhaeribacter radiodurans</name>
    <dbReference type="NCBI Taxonomy" id="2745197"/>
    <lineage>
        <taxon>Bacteria</taxon>
        <taxon>Pseudomonadati</taxon>
        <taxon>Bacteroidota</taxon>
        <taxon>Cytophagia</taxon>
        <taxon>Cytophagales</taxon>
        <taxon>Hymenobacteraceae</taxon>
        <taxon>Adhaeribacter</taxon>
    </lineage>
</organism>
<evidence type="ECO:0000313" key="2">
    <source>
        <dbReference type="EMBL" id="QMU30129.1"/>
    </source>
</evidence>